<evidence type="ECO:0000313" key="12">
    <source>
        <dbReference type="Proteomes" id="UP000271008"/>
    </source>
</evidence>
<evidence type="ECO:0000313" key="15">
    <source>
        <dbReference type="Proteomes" id="UP000475070"/>
    </source>
</evidence>
<dbReference type="Gene3D" id="1.10.10.10">
    <property type="entry name" value="Winged helix-like DNA-binding domain superfamily/Winged helix DNA-binding domain"/>
    <property type="match status" value="1"/>
</dbReference>
<dbReference type="EMBL" id="MRVZ01000085">
    <property type="protein sequence ID" value="PAU18129.1"/>
    <property type="molecule type" value="Genomic_DNA"/>
</dbReference>
<dbReference type="Proteomes" id="UP000475070">
    <property type="component" value="Unassembled WGS sequence"/>
</dbReference>
<dbReference type="Proteomes" id="UP000300926">
    <property type="component" value="Unassembled WGS sequence"/>
</dbReference>
<evidence type="ECO:0008006" key="17">
    <source>
        <dbReference type="Google" id="ProtNLM"/>
    </source>
</evidence>
<sequence>MKRKIINPQDVINFLTDHPCSKVDVIAEHIGVSQNSMRCRLRSMVAEGQITTRKINGCLYYSAKPELPFGMNPNSMLFNTLLAKVKPLRGAVA</sequence>
<reference evidence="5 9" key="1">
    <citation type="submission" date="2016-12" db="EMBL/GenBank/DDBJ databases">
        <title>Real-Time Genomic Investigation Underlying the Public Health Response to a Shiga Toxin-Producing Escherichia Coli O26:H11 Outbreak in a Nursery.</title>
        <authorList>
            <person name="Ferdous M."/>
            <person name="Moran-Gilad J."/>
            <person name="Rossen J.W."/>
            <person name="Gdalevich M."/>
        </authorList>
    </citation>
    <scope>NUCLEOTIDE SEQUENCE [LARGE SCALE GENOMIC DNA]</scope>
    <source>
        <strain evidence="5 9">STEC 514-2</strain>
    </source>
</reference>
<dbReference type="Proteomes" id="UP000486847">
    <property type="component" value="Unassembled WGS sequence"/>
</dbReference>
<gene>
    <name evidence="5" type="ORF">BTQ06_21725</name>
    <name evidence="6" type="ORF">EIA08_22035</name>
    <name evidence="1" type="ORF">ExPECSC038_04399</name>
    <name evidence="3" type="ORF">F9B07_22450</name>
    <name evidence="2" type="ORF">GKF66_24655</name>
    <name evidence="4" type="ORF">GUC01_23770</name>
    <name evidence="7" type="ORF">NCTC8009_00795</name>
    <name evidence="8" type="ORF">NCTC9075_00060</name>
</gene>
<evidence type="ECO:0000313" key="10">
    <source>
        <dbReference type="Proteomes" id="UP000250991"/>
    </source>
</evidence>
<reference evidence="1 13" key="2">
    <citation type="submission" date="2018-04" db="EMBL/GenBank/DDBJ databases">
        <title>Large scale genomics of bovine and human commensal E. coli to reveal the emerging process of EHEC.</title>
        <authorList>
            <person name="Arimizu Y."/>
            <person name="Ogura Y."/>
        </authorList>
    </citation>
    <scope>NUCLEOTIDE SEQUENCE [LARGE SCALE GENOMIC DNA]</scope>
    <source>
        <strain evidence="1 13">ECSC038</strain>
    </source>
</reference>
<reference evidence="10 11" key="3">
    <citation type="submission" date="2018-06" db="EMBL/GenBank/DDBJ databases">
        <authorList>
            <consortium name="Pathogen Informatics"/>
            <person name="Doyle S."/>
        </authorList>
    </citation>
    <scope>NUCLEOTIDE SEQUENCE [LARGE SCALE GENOMIC DNA]</scope>
    <source>
        <strain evidence="7 10">NCTC8009</strain>
        <strain evidence="8 11">NCTC9075</strain>
    </source>
</reference>
<evidence type="ECO:0000313" key="11">
    <source>
        <dbReference type="Proteomes" id="UP000254181"/>
    </source>
</evidence>
<dbReference type="Proteomes" id="UP000250991">
    <property type="component" value="Unassembled WGS sequence"/>
</dbReference>
<dbReference type="EMBL" id="WXKQ01000034">
    <property type="protein sequence ID" value="NAG22000.1"/>
    <property type="molecule type" value="Genomic_DNA"/>
</dbReference>
<accession>A0A0A3TKK8</accession>
<reference evidence="14 15" key="5">
    <citation type="journal article" date="2019" name="Nat. Med.">
        <title>A library of human gut bacterial isolates paired with longitudinal multiomics data enables mechanistic microbiome research.</title>
        <authorList>
            <person name="Poyet M."/>
            <person name="Groussin M."/>
            <person name="Gibbons S.M."/>
            <person name="Avila-Pacheco J."/>
            <person name="Jiang X."/>
            <person name="Kearney S.M."/>
            <person name="Perrotta A.R."/>
            <person name="Berdy B."/>
            <person name="Zhao S."/>
            <person name="Lieberman T.D."/>
            <person name="Swanson P.K."/>
            <person name="Smith M."/>
            <person name="Roesemann S."/>
            <person name="Alexander J.E."/>
            <person name="Rich S.A."/>
            <person name="Livny J."/>
            <person name="Vlamakis H."/>
            <person name="Clish C."/>
            <person name="Bullock K."/>
            <person name="Deik A."/>
            <person name="Scott J."/>
            <person name="Pierce K.A."/>
            <person name="Xavier R.J."/>
            <person name="Alm E.J."/>
        </authorList>
    </citation>
    <scope>NUCLEOTIDE SEQUENCE [LARGE SCALE GENOMIC DNA]</scope>
    <source>
        <strain evidence="4 15">BIOML-A112</strain>
        <strain evidence="2 14">BIOML-A382</strain>
    </source>
</reference>
<dbReference type="EMBL" id="UGEM01000002">
    <property type="protein sequence ID" value="STL18985.1"/>
    <property type="molecule type" value="Genomic_DNA"/>
</dbReference>
<evidence type="ECO:0000313" key="9">
    <source>
        <dbReference type="Proteomes" id="UP000218543"/>
    </source>
</evidence>
<dbReference type="EMBL" id="RQTU01000031">
    <property type="protein sequence ID" value="RRD72910.1"/>
    <property type="molecule type" value="Genomic_DNA"/>
</dbReference>
<evidence type="ECO:0000313" key="6">
    <source>
        <dbReference type="EMBL" id="RRD72910.1"/>
    </source>
</evidence>
<evidence type="ECO:0000313" key="16">
    <source>
        <dbReference type="Proteomes" id="UP000486847"/>
    </source>
</evidence>
<reference evidence="6 12" key="4">
    <citation type="submission" date="2018-11" db="EMBL/GenBank/DDBJ databases">
        <title>Enterobacteriaceae from Patient.</title>
        <authorList>
            <person name="Shen C."/>
            <person name="Yang Y."/>
            <person name="Tian G."/>
        </authorList>
    </citation>
    <scope>NUCLEOTIDE SEQUENCE [LARGE SCALE GENOMIC DNA]</scope>
    <source>
        <strain evidence="6 12">GBGD28</strain>
    </source>
</reference>
<dbReference type="Proteomes" id="UP000271008">
    <property type="component" value="Unassembled WGS sequence"/>
</dbReference>
<proteinExistence type="predicted"/>
<name>A0A0A3TKK8_ECOLX</name>
<dbReference type="Proteomes" id="UP000438958">
    <property type="component" value="Unassembled WGS sequence"/>
</dbReference>
<evidence type="ECO:0000313" key="7">
    <source>
        <dbReference type="EMBL" id="SPW74381.1"/>
    </source>
</evidence>
<organism evidence="4 15">
    <name type="scientific">Escherichia coli</name>
    <dbReference type="NCBI Taxonomy" id="562"/>
    <lineage>
        <taxon>Bacteria</taxon>
        <taxon>Pseudomonadati</taxon>
        <taxon>Pseudomonadota</taxon>
        <taxon>Gammaproteobacteria</taxon>
        <taxon>Enterobacterales</taxon>
        <taxon>Enterobacteriaceae</taxon>
        <taxon>Escherichia</taxon>
    </lineage>
</organism>
<evidence type="ECO:0000313" key="8">
    <source>
        <dbReference type="EMBL" id="STL18985.1"/>
    </source>
</evidence>
<dbReference type="InterPro" id="IPR036388">
    <property type="entry name" value="WH-like_DNA-bd_sf"/>
</dbReference>
<dbReference type="EMBL" id="WCEW01000035">
    <property type="protein sequence ID" value="MTE91527.1"/>
    <property type="molecule type" value="Genomic_DNA"/>
</dbReference>
<evidence type="ECO:0000313" key="13">
    <source>
        <dbReference type="Proteomes" id="UP000300926"/>
    </source>
</evidence>
<evidence type="ECO:0000313" key="5">
    <source>
        <dbReference type="EMBL" id="PAU18129.1"/>
    </source>
</evidence>
<dbReference type="EMBL" id="BFIH01000077">
    <property type="protein sequence ID" value="GCO43745.1"/>
    <property type="molecule type" value="Genomic_DNA"/>
</dbReference>
<protein>
    <recommendedName>
        <fullName evidence="17">Winged helix-turn-helix transcriptional regulator</fullName>
    </recommendedName>
</protein>
<dbReference type="EMBL" id="WKUE01000078">
    <property type="protein sequence ID" value="MSI71921.1"/>
    <property type="molecule type" value="Genomic_DNA"/>
</dbReference>
<evidence type="ECO:0000313" key="1">
    <source>
        <dbReference type="EMBL" id="GCO43745.1"/>
    </source>
</evidence>
<evidence type="ECO:0000313" key="4">
    <source>
        <dbReference type="EMBL" id="NAG22000.1"/>
    </source>
</evidence>
<dbReference type="InterPro" id="IPR036390">
    <property type="entry name" value="WH_DNA-bd_sf"/>
</dbReference>
<dbReference type="Proteomes" id="UP000218543">
    <property type="component" value="Unassembled WGS sequence"/>
</dbReference>
<dbReference type="Proteomes" id="UP000254181">
    <property type="component" value="Unassembled WGS sequence"/>
</dbReference>
<evidence type="ECO:0000313" key="14">
    <source>
        <dbReference type="Proteomes" id="UP000438958"/>
    </source>
</evidence>
<reference evidence="3 16" key="6">
    <citation type="submission" date="2019-10" db="EMBL/GenBank/DDBJ databases">
        <title>Comparative genomic analysis of antimicrobial resistant Escherichia coli of diverse origin.</title>
        <authorList>
            <person name="Ghatak S."/>
            <person name="Milton A.P."/>
            <person name="Rhetso K."/>
            <person name="Purkait D."/>
            <person name="Das S."/>
            <person name="Puro K.-U."/>
            <person name="Shakuntala I."/>
            <person name="Sen A."/>
            <person name="Sanjukta R."/>
            <person name="Priya G.B."/>
            <person name="Mawlong M."/>
            <person name="Lyngdoh V."/>
            <person name="Rynghang J."/>
            <person name="Mawphlang B.L."/>
        </authorList>
    </citation>
    <scope>NUCLEOTIDE SEQUENCE [LARGE SCALE GENOMIC DNA]</scope>
    <source>
        <strain evidence="3 16">SE161</strain>
    </source>
</reference>
<evidence type="ECO:0000313" key="3">
    <source>
        <dbReference type="EMBL" id="MTE91527.1"/>
    </source>
</evidence>
<dbReference type="AlphaFoldDB" id="A0A0A3TKK8"/>
<dbReference type="RefSeq" id="WP_000823235.1">
    <property type="nucleotide sequence ID" value="NZ_AP018573.1"/>
</dbReference>
<evidence type="ECO:0000313" key="2">
    <source>
        <dbReference type="EMBL" id="MSI71921.1"/>
    </source>
</evidence>
<dbReference type="SUPFAM" id="SSF46785">
    <property type="entry name" value="Winged helix' DNA-binding domain"/>
    <property type="match status" value="1"/>
</dbReference>
<dbReference type="EMBL" id="UARW01000008">
    <property type="protein sequence ID" value="SPW74381.1"/>
    <property type="molecule type" value="Genomic_DNA"/>
</dbReference>